<evidence type="ECO:0000313" key="11">
    <source>
        <dbReference type="Proteomes" id="UP001529510"/>
    </source>
</evidence>
<keyword evidence="3 7" id="KW-0863">Zinc-finger</keyword>
<dbReference type="PANTHER" id="PTHR47241:SF1">
    <property type="entry name" value="BED-TYPE DOMAIN-CONTAINING PROTEIN"/>
    <property type="match status" value="1"/>
</dbReference>
<name>A0ABD0MGE4_CIRMR</name>
<dbReference type="InterPro" id="IPR003656">
    <property type="entry name" value="Znf_BED"/>
</dbReference>
<dbReference type="PROSITE" id="PS50808">
    <property type="entry name" value="ZF_BED"/>
    <property type="match status" value="1"/>
</dbReference>
<dbReference type="GO" id="GO:0003677">
    <property type="term" value="F:DNA binding"/>
    <property type="evidence" value="ECO:0007669"/>
    <property type="project" value="UniProtKB-KW"/>
</dbReference>
<dbReference type="InterPro" id="IPR008906">
    <property type="entry name" value="HATC_C_dom"/>
</dbReference>
<dbReference type="SUPFAM" id="SSF53098">
    <property type="entry name" value="Ribonuclease H-like"/>
    <property type="match status" value="1"/>
</dbReference>
<feature type="compositionally biased region" description="Polar residues" evidence="8">
    <location>
        <begin position="499"/>
        <end position="521"/>
    </location>
</feature>
<reference evidence="10 11" key="1">
    <citation type="submission" date="2024-05" db="EMBL/GenBank/DDBJ databases">
        <title>Genome sequencing and assembly of Indian major carp, Cirrhinus mrigala (Hamilton, 1822).</title>
        <authorList>
            <person name="Mohindra V."/>
            <person name="Chowdhury L.M."/>
            <person name="Lal K."/>
            <person name="Jena J.K."/>
        </authorList>
    </citation>
    <scope>NUCLEOTIDE SEQUENCE [LARGE SCALE GENOMIC DNA]</scope>
    <source>
        <strain evidence="10">CM1030</strain>
        <tissue evidence="10">Blood</tissue>
    </source>
</reference>
<sequence>MDPTVLLIILKQGERSLEDHTRDYIFLAEHSHFPDSSLCTFYRAGLNTTTKALLSGEGPQESLPDYIEWVLASCGSSWTVDIVERDVSPTQGPEPSQPSPRHAEFEPEPTADDEPEPRATEQRIATEPEPNTSDQVREPATTTATVECCVEQERAMESPAHCTTAGGELELNSGDLIDFFTEVLDTNSGDLIDFSTEIPTCHDLPVAHHLCSGLAAGLPASIGVMAGGSLSSASSLRVQNSASALRPCGSTTALSSLISTVARRPTSSTGLPRPSGSALVGRRPAIASGLHSSGFASSLRPAGSVGLLPPSGSTSVLCRSGSAADLRISASASVARALGSALALRILGVALDLWLSVSASGSTSTCSAAVGRPPGVVSPSSTMAPPSVGSTVGLHHGCGLGLYRLLLLRVPPVSSLAPPTFVAPMDSKDSVFCFPSSAEASPHMDSVLLQFFSPLLFILFFVFYGASDNRYRIMSDTESTSADTAPPVRVCLTLQDSEGQISDNENSGSSTHLSPTETNIASRDGGPPPLKIKRTSAVWNSFTVSENDPSKAICKLCKSKLSRGRDAKHYNTTSLHKHLLYVHHMRKPTVSATSSSSPLPSRVTGVQLGAAKGSHSSSSSPVLTAFAAKQPFSANHPRSKQITEMIGKMICTDLEPFSVVERRGFRTLVGFLEPKYKIPSRHYFSRTVVPELYEAMRGEMVQSLKAAEGGEISVQRKAGLLNVGVLDIEHTSNNILCCLKEKMREWEESVGQSVTIRFVVSDNAANMVKALTEYRHIRCVSHMLHLVVIKALERVGTSLLSKARIISGHVHRSSKASNRLHELQTQLNLPQHTLITDVKTGWNYTFYMLQRLVEQRRAVQIMTQESNMGKAPTIIYPNEWGLASDMLTVLSPFEEVTRALSKHTASISEVIPLLHGLCSIIRSLHAGEESEDESDQFMDGDDDQDATVGLGQDVAAESRERLGTAARKLAANLSKELKWRFEPIFANSTFLLATLLDPRYKASCFPNNVDVEALKRTLLLRMELCDPVATPARNTEETPATSNTSVLSFLQKKKSAIPMRTHLPSGDVEAYLADGDISLTDDPVKYWSGKLQCWPNLTRFALQHLSCPPTSVQSERVFSTAGNVVSPQRANLDPSHVEQLVFIKVNADLKNSVGLFDP</sequence>
<keyword evidence="2" id="KW-0479">Metal-binding</keyword>
<proteinExistence type="predicted"/>
<keyword evidence="11" id="KW-1185">Reference proteome</keyword>
<feature type="region of interest" description="Disordered" evidence="8">
    <location>
        <begin position="87"/>
        <end position="144"/>
    </location>
</feature>
<dbReference type="InterPro" id="IPR012337">
    <property type="entry name" value="RNaseH-like_sf"/>
</dbReference>
<feature type="region of interest" description="Disordered" evidence="8">
    <location>
        <begin position="499"/>
        <end position="529"/>
    </location>
</feature>
<evidence type="ECO:0000256" key="2">
    <source>
        <dbReference type="ARBA" id="ARBA00022723"/>
    </source>
</evidence>
<dbReference type="SMART" id="SM00614">
    <property type="entry name" value="ZnF_BED"/>
    <property type="match status" value="1"/>
</dbReference>
<evidence type="ECO:0000256" key="6">
    <source>
        <dbReference type="ARBA" id="ARBA00023242"/>
    </source>
</evidence>
<accession>A0ABD0MGE4</accession>
<gene>
    <name evidence="10" type="ORF">M9458_056540</name>
</gene>
<evidence type="ECO:0000256" key="3">
    <source>
        <dbReference type="ARBA" id="ARBA00022771"/>
    </source>
</evidence>
<organism evidence="10 11">
    <name type="scientific">Cirrhinus mrigala</name>
    <name type="common">Mrigala</name>
    <dbReference type="NCBI Taxonomy" id="683832"/>
    <lineage>
        <taxon>Eukaryota</taxon>
        <taxon>Metazoa</taxon>
        <taxon>Chordata</taxon>
        <taxon>Craniata</taxon>
        <taxon>Vertebrata</taxon>
        <taxon>Euteleostomi</taxon>
        <taxon>Actinopterygii</taxon>
        <taxon>Neopterygii</taxon>
        <taxon>Teleostei</taxon>
        <taxon>Ostariophysi</taxon>
        <taxon>Cypriniformes</taxon>
        <taxon>Cyprinidae</taxon>
        <taxon>Labeoninae</taxon>
        <taxon>Labeonini</taxon>
        <taxon>Cirrhinus</taxon>
    </lineage>
</organism>
<evidence type="ECO:0000256" key="1">
    <source>
        <dbReference type="ARBA" id="ARBA00004123"/>
    </source>
</evidence>
<evidence type="ECO:0000256" key="8">
    <source>
        <dbReference type="SAM" id="MobiDB-lite"/>
    </source>
</evidence>
<keyword evidence="5" id="KW-0238">DNA-binding</keyword>
<dbReference type="InterPro" id="IPR052865">
    <property type="entry name" value="Zinc_finger_BED"/>
</dbReference>
<dbReference type="GO" id="GO:0008270">
    <property type="term" value="F:zinc ion binding"/>
    <property type="evidence" value="ECO:0007669"/>
    <property type="project" value="UniProtKB-KW"/>
</dbReference>
<dbReference type="Proteomes" id="UP001529510">
    <property type="component" value="Unassembled WGS sequence"/>
</dbReference>
<dbReference type="Pfam" id="PF02892">
    <property type="entry name" value="zf-BED"/>
    <property type="match status" value="1"/>
</dbReference>
<keyword evidence="6" id="KW-0539">Nucleus</keyword>
<comment type="caution">
    <text evidence="10">The sequence shown here is derived from an EMBL/GenBank/DDBJ whole genome shotgun (WGS) entry which is preliminary data.</text>
</comment>
<evidence type="ECO:0000256" key="5">
    <source>
        <dbReference type="ARBA" id="ARBA00023125"/>
    </source>
</evidence>
<evidence type="ECO:0000256" key="4">
    <source>
        <dbReference type="ARBA" id="ARBA00022833"/>
    </source>
</evidence>
<feature type="domain" description="BED-type" evidence="9">
    <location>
        <begin position="533"/>
        <end position="590"/>
    </location>
</feature>
<dbReference type="PANTHER" id="PTHR47241">
    <property type="entry name" value="FINGER PROTEIN, PUTATIVE-RELATED"/>
    <property type="match status" value="1"/>
</dbReference>
<dbReference type="SUPFAM" id="SSF140996">
    <property type="entry name" value="Hermes dimerisation domain"/>
    <property type="match status" value="1"/>
</dbReference>
<dbReference type="AlphaFoldDB" id="A0ABD0MGE4"/>
<evidence type="ECO:0000256" key="7">
    <source>
        <dbReference type="PROSITE-ProRule" id="PRU00027"/>
    </source>
</evidence>
<comment type="subcellular location">
    <subcellularLocation>
        <location evidence="1">Nucleus</location>
    </subcellularLocation>
</comment>
<evidence type="ECO:0000313" key="10">
    <source>
        <dbReference type="EMBL" id="KAL0148138.1"/>
    </source>
</evidence>
<dbReference type="EMBL" id="JAMKFB020000711">
    <property type="protein sequence ID" value="KAL0148138.1"/>
    <property type="molecule type" value="Genomic_DNA"/>
</dbReference>
<protein>
    <recommendedName>
        <fullName evidence="9">BED-type domain-containing protein</fullName>
    </recommendedName>
</protein>
<feature type="compositionally biased region" description="Basic and acidic residues" evidence="8">
    <location>
        <begin position="116"/>
        <end position="126"/>
    </location>
</feature>
<keyword evidence="4" id="KW-0862">Zinc</keyword>
<dbReference type="Pfam" id="PF05699">
    <property type="entry name" value="Dimer_Tnp_hAT"/>
    <property type="match status" value="1"/>
</dbReference>
<evidence type="ECO:0000259" key="9">
    <source>
        <dbReference type="PROSITE" id="PS50808"/>
    </source>
</evidence>
<dbReference type="InterPro" id="IPR036236">
    <property type="entry name" value="Znf_C2H2_sf"/>
</dbReference>
<dbReference type="GO" id="GO:0005634">
    <property type="term" value="C:nucleus"/>
    <property type="evidence" value="ECO:0007669"/>
    <property type="project" value="UniProtKB-SubCell"/>
</dbReference>
<feature type="compositionally biased region" description="Acidic residues" evidence="8">
    <location>
        <begin position="106"/>
        <end position="115"/>
    </location>
</feature>
<feature type="compositionally biased region" description="Polar residues" evidence="8">
    <location>
        <begin position="129"/>
        <end position="144"/>
    </location>
</feature>
<dbReference type="SUPFAM" id="SSF57667">
    <property type="entry name" value="beta-beta-alpha zinc fingers"/>
    <property type="match status" value="1"/>
</dbReference>